<dbReference type="EMBL" id="KZ084111">
    <property type="protein sequence ID" value="OSD01489.1"/>
    <property type="molecule type" value="Genomic_DNA"/>
</dbReference>
<evidence type="ECO:0000313" key="1">
    <source>
        <dbReference type="EMBL" id="OSD01489.1"/>
    </source>
</evidence>
<keyword evidence="2" id="KW-1185">Reference proteome</keyword>
<sequence length="110" mass="12131">MNAWNFPERIAPYTGVRIYVEFDEGTGKHTGDDAADVKYDLVGCPSGHATFWIAINFRDFLARVPEFAVKMGDVPIPIGGGVSLGWRHDGETVYILAGVYPKMQLLTNVV</sequence>
<dbReference type="Proteomes" id="UP000193067">
    <property type="component" value="Unassembled WGS sequence"/>
</dbReference>
<dbReference type="STRING" id="1353009.A0A1Y2IK16"/>
<organism evidence="1 2">
    <name type="scientific">Trametes coccinea (strain BRFM310)</name>
    <name type="common">Pycnoporus coccineus</name>
    <dbReference type="NCBI Taxonomy" id="1353009"/>
    <lineage>
        <taxon>Eukaryota</taxon>
        <taxon>Fungi</taxon>
        <taxon>Dikarya</taxon>
        <taxon>Basidiomycota</taxon>
        <taxon>Agaricomycotina</taxon>
        <taxon>Agaricomycetes</taxon>
        <taxon>Polyporales</taxon>
        <taxon>Polyporaceae</taxon>
        <taxon>Trametes</taxon>
    </lineage>
</organism>
<gene>
    <name evidence="1" type="ORF">PYCCODRAFT_522791</name>
</gene>
<name>A0A1Y2IK16_TRAC3</name>
<reference evidence="1 2" key="1">
    <citation type="journal article" date="2015" name="Biotechnol. Biofuels">
        <title>Enhanced degradation of softwood versus hardwood by the white-rot fungus Pycnoporus coccineus.</title>
        <authorList>
            <person name="Couturier M."/>
            <person name="Navarro D."/>
            <person name="Chevret D."/>
            <person name="Henrissat B."/>
            <person name="Piumi F."/>
            <person name="Ruiz-Duenas F.J."/>
            <person name="Martinez A.T."/>
            <person name="Grigoriev I.V."/>
            <person name="Riley R."/>
            <person name="Lipzen A."/>
            <person name="Berrin J.G."/>
            <person name="Master E.R."/>
            <person name="Rosso M.N."/>
        </authorList>
    </citation>
    <scope>NUCLEOTIDE SEQUENCE [LARGE SCALE GENOMIC DNA]</scope>
    <source>
        <strain evidence="1 2">BRFM310</strain>
    </source>
</reference>
<dbReference type="AlphaFoldDB" id="A0A1Y2IK16"/>
<proteinExistence type="predicted"/>
<protein>
    <submittedName>
        <fullName evidence="1">Uncharacterized protein</fullName>
    </submittedName>
</protein>
<evidence type="ECO:0000313" key="2">
    <source>
        <dbReference type="Proteomes" id="UP000193067"/>
    </source>
</evidence>
<accession>A0A1Y2IK16</accession>
<dbReference type="OrthoDB" id="1046782at2759"/>